<dbReference type="Gramene" id="ERN08857">
    <property type="protein sequence ID" value="ERN08857"/>
    <property type="gene ID" value="AMTR_s00015p00162660"/>
</dbReference>
<protein>
    <submittedName>
        <fullName evidence="1">Uncharacterized protein</fullName>
    </submittedName>
</protein>
<dbReference type="AlphaFoldDB" id="W1PFU0"/>
<keyword evidence="2" id="KW-1185">Reference proteome</keyword>
<gene>
    <name evidence="1" type="ORF">AMTR_s00015p00162660</name>
</gene>
<reference evidence="2" key="1">
    <citation type="journal article" date="2013" name="Science">
        <title>The Amborella genome and the evolution of flowering plants.</title>
        <authorList>
            <consortium name="Amborella Genome Project"/>
        </authorList>
    </citation>
    <scope>NUCLEOTIDE SEQUENCE [LARGE SCALE GENOMIC DNA]</scope>
</reference>
<dbReference type="Proteomes" id="UP000017836">
    <property type="component" value="Unassembled WGS sequence"/>
</dbReference>
<evidence type="ECO:0000313" key="2">
    <source>
        <dbReference type="Proteomes" id="UP000017836"/>
    </source>
</evidence>
<dbReference type="HOGENOM" id="CLU_1327943_0_0_1"/>
<proteinExistence type="predicted"/>
<organism evidence="1 2">
    <name type="scientific">Amborella trichopoda</name>
    <dbReference type="NCBI Taxonomy" id="13333"/>
    <lineage>
        <taxon>Eukaryota</taxon>
        <taxon>Viridiplantae</taxon>
        <taxon>Streptophyta</taxon>
        <taxon>Embryophyta</taxon>
        <taxon>Tracheophyta</taxon>
        <taxon>Spermatophyta</taxon>
        <taxon>Magnoliopsida</taxon>
        <taxon>Amborellales</taxon>
        <taxon>Amborellaceae</taxon>
        <taxon>Amborella</taxon>
    </lineage>
</organism>
<accession>W1PFU0</accession>
<dbReference type="PROSITE" id="PS51257">
    <property type="entry name" value="PROKAR_LIPOPROTEIN"/>
    <property type="match status" value="1"/>
</dbReference>
<sequence>MGGSRQPILLHLTSLASCVPPSPPHVLDHRTLLLAPRVHQPPVNWEGWTTVSRKRRSRSDHGRRHKRGHFPTAHKLIIGPPLEIASTIGMGIQPHPLQPSRLVSPILAPSMSSLANVINPSVSNHVPASAPPHLIHEACLPQHASSFPPFSPEATRPSNTAATHPLPLLSIATIQALTLHSTAGSNCKTCPSYNPPRPPCDLSPFPS</sequence>
<evidence type="ECO:0000313" key="1">
    <source>
        <dbReference type="EMBL" id="ERN08857.1"/>
    </source>
</evidence>
<dbReference type="EMBL" id="KI393208">
    <property type="protein sequence ID" value="ERN08857.1"/>
    <property type="molecule type" value="Genomic_DNA"/>
</dbReference>
<name>W1PFU0_AMBTC</name>